<reference evidence="2" key="2">
    <citation type="submission" date="2020-10" db="EMBL/GenBank/DDBJ databases">
        <authorList>
            <person name="Cooper E.A."/>
            <person name="Brenton Z.W."/>
            <person name="Flinn B.S."/>
            <person name="Jenkins J."/>
            <person name="Shu S."/>
            <person name="Flowers D."/>
            <person name="Luo F."/>
            <person name="Wang Y."/>
            <person name="Xia P."/>
            <person name="Barry K."/>
            <person name="Daum C."/>
            <person name="Lipzen A."/>
            <person name="Yoshinaga Y."/>
            <person name="Schmutz J."/>
            <person name="Saski C."/>
            <person name="Vermerris W."/>
            <person name="Kresovich S."/>
        </authorList>
    </citation>
    <scope>NUCLEOTIDE SEQUENCE</scope>
</reference>
<accession>A0A921RGY6</accession>
<evidence type="ECO:0008006" key="4">
    <source>
        <dbReference type="Google" id="ProtNLM"/>
    </source>
</evidence>
<dbReference type="AlphaFoldDB" id="A0A921RGY6"/>
<feature type="region of interest" description="Disordered" evidence="1">
    <location>
        <begin position="189"/>
        <end position="214"/>
    </location>
</feature>
<reference evidence="2" key="1">
    <citation type="journal article" date="2019" name="BMC Genomics">
        <title>A new reference genome for Sorghum bicolor reveals high levels of sequence similarity between sweet and grain genotypes: implications for the genetics of sugar metabolism.</title>
        <authorList>
            <person name="Cooper E.A."/>
            <person name="Brenton Z.W."/>
            <person name="Flinn B.S."/>
            <person name="Jenkins J."/>
            <person name="Shu S."/>
            <person name="Flowers D."/>
            <person name="Luo F."/>
            <person name="Wang Y."/>
            <person name="Xia P."/>
            <person name="Barry K."/>
            <person name="Daum C."/>
            <person name="Lipzen A."/>
            <person name="Yoshinaga Y."/>
            <person name="Schmutz J."/>
            <person name="Saski C."/>
            <person name="Vermerris W."/>
            <person name="Kresovich S."/>
        </authorList>
    </citation>
    <scope>NUCLEOTIDE SEQUENCE</scope>
</reference>
<dbReference type="EMBL" id="CM027682">
    <property type="protein sequence ID" value="KAG0538972.1"/>
    <property type="molecule type" value="Genomic_DNA"/>
</dbReference>
<dbReference type="PANTHER" id="PTHR33052">
    <property type="entry name" value="DUF4228 DOMAIN PROTEIN-RELATED"/>
    <property type="match status" value="1"/>
</dbReference>
<dbReference type="InterPro" id="IPR025322">
    <property type="entry name" value="PADRE_dom"/>
</dbReference>
<proteinExistence type="predicted"/>
<evidence type="ECO:0000313" key="3">
    <source>
        <dbReference type="Proteomes" id="UP000807115"/>
    </source>
</evidence>
<dbReference type="Pfam" id="PF14009">
    <property type="entry name" value="PADRE"/>
    <property type="match status" value="1"/>
</dbReference>
<name>A0A921RGY6_SORBI</name>
<dbReference type="Proteomes" id="UP000807115">
    <property type="component" value="Chromosome 3"/>
</dbReference>
<protein>
    <recommendedName>
        <fullName evidence="4">DUF4228 domain-containing protein</fullName>
    </recommendedName>
</protein>
<sequence>MGNFASCTMAGAAGAGGRASSGARVVLPDGRVRQVTLPATAAELMLDAPGHFLADARALRPGRRIEALGADEALVRGALYAALPMKRLGAPVATADVARLAAAVVASGEKQARAGRSRRRMMRTASCPAATAKVAAVVAPPELLEAAAGSLGLQEMDAAAPKPRAPKLEEMAVDDAAAAAEIEELKQRISGGGRRSRRPTLETIQEESYVPARC</sequence>
<evidence type="ECO:0000256" key="1">
    <source>
        <dbReference type="SAM" id="MobiDB-lite"/>
    </source>
</evidence>
<organism evidence="2 3">
    <name type="scientific">Sorghum bicolor</name>
    <name type="common">Sorghum</name>
    <name type="synonym">Sorghum vulgare</name>
    <dbReference type="NCBI Taxonomy" id="4558"/>
    <lineage>
        <taxon>Eukaryota</taxon>
        <taxon>Viridiplantae</taxon>
        <taxon>Streptophyta</taxon>
        <taxon>Embryophyta</taxon>
        <taxon>Tracheophyta</taxon>
        <taxon>Spermatophyta</taxon>
        <taxon>Magnoliopsida</taxon>
        <taxon>Liliopsida</taxon>
        <taxon>Poales</taxon>
        <taxon>Poaceae</taxon>
        <taxon>PACMAD clade</taxon>
        <taxon>Panicoideae</taxon>
        <taxon>Andropogonodae</taxon>
        <taxon>Andropogoneae</taxon>
        <taxon>Sorghinae</taxon>
        <taxon>Sorghum</taxon>
    </lineage>
</organism>
<comment type="caution">
    <text evidence="2">The sequence shown here is derived from an EMBL/GenBank/DDBJ whole genome shotgun (WGS) entry which is preliminary data.</text>
</comment>
<evidence type="ECO:0000313" key="2">
    <source>
        <dbReference type="EMBL" id="KAG0538972.1"/>
    </source>
</evidence>
<gene>
    <name evidence="2" type="ORF">BDA96_03G282600</name>
</gene>